<feature type="transmembrane region" description="Helical" evidence="13">
    <location>
        <begin position="104"/>
        <end position="125"/>
    </location>
</feature>
<dbReference type="RefSeq" id="WP_126381046.1">
    <property type="nucleotide sequence ID" value="NZ_LR134350.1"/>
</dbReference>
<proteinExistence type="inferred from homology"/>
<dbReference type="InterPro" id="IPR004570">
    <property type="entry name" value="Phosphatidylglycerol_P_synth"/>
</dbReference>
<dbReference type="PROSITE" id="PS00379">
    <property type="entry name" value="CDP_ALCOHOL_P_TRANSF"/>
    <property type="match status" value="1"/>
</dbReference>
<keyword evidence="10" id="KW-1208">Phospholipid metabolism</keyword>
<evidence type="ECO:0000256" key="3">
    <source>
        <dbReference type="ARBA" id="ARBA00022516"/>
    </source>
</evidence>
<evidence type="ECO:0000256" key="12">
    <source>
        <dbReference type="RuleBase" id="RU003750"/>
    </source>
</evidence>
<accession>A0A448HCV9</accession>
<evidence type="ECO:0000256" key="6">
    <source>
        <dbReference type="ARBA" id="ARBA00022989"/>
    </source>
</evidence>
<sequence>MNDSPPGSAPGAPAQVPLLNVANVLTVLRLVLVPVFIWLMVLPGDPARLAATVVFVVAALTDRLDGQLARSRGLVTDFGKIVDPIADKALTLSAFIMLSADGRLWWWVTVVILVRELGITVMRFFMLRRAVMAASRGGKLKTVLQMTGLIGLLAPWTMLLPRALAGGLTALAYAAVAAALVVTVVTGVDYVRQALSISRTGAGGDEAR</sequence>
<organism evidence="14 15">
    <name type="scientific">Actinomyces howellii</name>
    <dbReference type="NCBI Taxonomy" id="52771"/>
    <lineage>
        <taxon>Bacteria</taxon>
        <taxon>Bacillati</taxon>
        <taxon>Actinomycetota</taxon>
        <taxon>Actinomycetes</taxon>
        <taxon>Actinomycetales</taxon>
        <taxon>Actinomycetaceae</taxon>
        <taxon>Actinomyces</taxon>
    </lineage>
</organism>
<dbReference type="PIRSF" id="PIRSF000847">
    <property type="entry name" value="Phos_ph_gly_syn"/>
    <property type="match status" value="1"/>
</dbReference>
<dbReference type="Gene3D" id="1.20.120.1760">
    <property type="match status" value="1"/>
</dbReference>
<dbReference type="UniPathway" id="UPA00085"/>
<dbReference type="InterPro" id="IPR050324">
    <property type="entry name" value="CDP-alcohol_PTase-I"/>
</dbReference>
<feature type="transmembrane region" description="Helical" evidence="13">
    <location>
        <begin position="146"/>
        <end position="164"/>
    </location>
</feature>
<feature type="transmembrane region" description="Helical" evidence="13">
    <location>
        <begin position="170"/>
        <end position="191"/>
    </location>
</feature>
<comment type="subcellular location">
    <subcellularLocation>
        <location evidence="1">Membrane</location>
        <topology evidence="1">Multi-pass membrane protein</topology>
    </subcellularLocation>
</comment>
<evidence type="ECO:0000256" key="11">
    <source>
        <dbReference type="NCBIfam" id="TIGR00560"/>
    </source>
</evidence>
<keyword evidence="5 13" id="KW-0812">Transmembrane</keyword>
<evidence type="ECO:0000256" key="9">
    <source>
        <dbReference type="ARBA" id="ARBA00023209"/>
    </source>
</evidence>
<dbReference type="Pfam" id="PF01066">
    <property type="entry name" value="CDP-OH_P_transf"/>
    <property type="match status" value="1"/>
</dbReference>
<evidence type="ECO:0000256" key="5">
    <source>
        <dbReference type="ARBA" id="ARBA00022692"/>
    </source>
</evidence>
<keyword evidence="15" id="KW-1185">Reference proteome</keyword>
<gene>
    <name evidence="14" type="primary">pgsA2</name>
    <name evidence="14" type="ORF">NCTC11636_00054</name>
</gene>
<dbReference type="AlphaFoldDB" id="A0A448HCV9"/>
<name>A0A448HCV9_9ACTO</name>
<dbReference type="GO" id="GO:0016020">
    <property type="term" value="C:membrane"/>
    <property type="evidence" value="ECO:0007669"/>
    <property type="project" value="UniProtKB-SubCell"/>
</dbReference>
<evidence type="ECO:0000313" key="15">
    <source>
        <dbReference type="Proteomes" id="UP000266895"/>
    </source>
</evidence>
<evidence type="ECO:0000256" key="4">
    <source>
        <dbReference type="ARBA" id="ARBA00022679"/>
    </source>
</evidence>
<keyword evidence="6 13" id="KW-1133">Transmembrane helix</keyword>
<dbReference type="InterPro" id="IPR043130">
    <property type="entry name" value="CDP-OH_PTrfase_TM_dom"/>
</dbReference>
<dbReference type="GO" id="GO:0046474">
    <property type="term" value="P:glycerophospholipid biosynthetic process"/>
    <property type="evidence" value="ECO:0007669"/>
    <property type="project" value="TreeGrafter"/>
</dbReference>
<reference evidence="14 15" key="1">
    <citation type="submission" date="2018-12" db="EMBL/GenBank/DDBJ databases">
        <authorList>
            <consortium name="Pathogen Informatics"/>
        </authorList>
    </citation>
    <scope>NUCLEOTIDE SEQUENCE [LARGE SCALE GENOMIC DNA]</scope>
    <source>
        <strain evidence="14 15">NCTC11636</strain>
    </source>
</reference>
<dbReference type="EC" id="2.7.8.5" evidence="11"/>
<keyword evidence="8 13" id="KW-0472">Membrane</keyword>
<keyword evidence="4 12" id="KW-0808">Transferase</keyword>
<comment type="similarity">
    <text evidence="2 12">Belongs to the CDP-alcohol phosphatidyltransferase class-I family.</text>
</comment>
<evidence type="ECO:0000256" key="10">
    <source>
        <dbReference type="ARBA" id="ARBA00023264"/>
    </source>
</evidence>
<dbReference type="EMBL" id="LR134350">
    <property type="protein sequence ID" value="VEG25475.1"/>
    <property type="molecule type" value="Genomic_DNA"/>
</dbReference>
<keyword evidence="9" id="KW-0594">Phospholipid biosynthesis</keyword>
<dbReference type="InterPro" id="IPR048254">
    <property type="entry name" value="CDP_ALCOHOL_P_TRANSF_CS"/>
</dbReference>
<evidence type="ECO:0000313" key="14">
    <source>
        <dbReference type="EMBL" id="VEG25475.1"/>
    </source>
</evidence>
<dbReference type="InterPro" id="IPR000462">
    <property type="entry name" value="CDP-OH_P_trans"/>
</dbReference>
<dbReference type="GO" id="GO:0008444">
    <property type="term" value="F:CDP-diacylglycerol-glycerol-3-phosphate 3-phosphatidyltransferase activity"/>
    <property type="evidence" value="ECO:0007669"/>
    <property type="project" value="UniProtKB-UniRule"/>
</dbReference>
<dbReference type="PANTHER" id="PTHR14269">
    <property type="entry name" value="CDP-DIACYLGLYCEROL--GLYCEROL-3-PHOSPHATE 3-PHOSPHATIDYLTRANSFERASE-RELATED"/>
    <property type="match status" value="1"/>
</dbReference>
<evidence type="ECO:0000256" key="8">
    <source>
        <dbReference type="ARBA" id="ARBA00023136"/>
    </source>
</evidence>
<protein>
    <recommendedName>
        <fullName evidence="11">CDP-diacylglycerol--glycerol-3-phosphate 3-phosphatidyltransferase</fullName>
        <ecNumber evidence="11">2.7.8.5</ecNumber>
    </recommendedName>
</protein>
<evidence type="ECO:0000256" key="1">
    <source>
        <dbReference type="ARBA" id="ARBA00004141"/>
    </source>
</evidence>
<evidence type="ECO:0000256" key="13">
    <source>
        <dbReference type="SAM" id="Phobius"/>
    </source>
</evidence>
<dbReference type="OrthoDB" id="9796672at2"/>
<dbReference type="PANTHER" id="PTHR14269:SF52">
    <property type="entry name" value="PHOSPHATIDYLGLYCEROPHOSPHATE SYNTHASE-RELATED"/>
    <property type="match status" value="1"/>
</dbReference>
<dbReference type="Proteomes" id="UP000266895">
    <property type="component" value="Chromosome"/>
</dbReference>
<keyword evidence="3" id="KW-0444">Lipid biosynthesis</keyword>
<keyword evidence="7" id="KW-0443">Lipid metabolism</keyword>
<dbReference type="KEGG" id="ahw:NCTC11636_00054"/>
<evidence type="ECO:0000256" key="2">
    <source>
        <dbReference type="ARBA" id="ARBA00010441"/>
    </source>
</evidence>
<evidence type="ECO:0000256" key="7">
    <source>
        <dbReference type="ARBA" id="ARBA00023098"/>
    </source>
</evidence>
<feature type="transmembrane region" description="Helical" evidence="13">
    <location>
        <begin position="20"/>
        <end position="40"/>
    </location>
</feature>
<dbReference type="NCBIfam" id="TIGR00560">
    <property type="entry name" value="pgsA"/>
    <property type="match status" value="1"/>
</dbReference>